<feature type="transmembrane region" description="Helical" evidence="2">
    <location>
        <begin position="19"/>
        <end position="36"/>
    </location>
</feature>
<feature type="transmembrane region" description="Helical" evidence="2">
    <location>
        <begin position="86"/>
        <end position="107"/>
    </location>
</feature>
<feature type="transmembrane region" description="Helical" evidence="2">
    <location>
        <begin position="119"/>
        <end position="139"/>
    </location>
</feature>
<dbReference type="EMBL" id="JARJCN010000007">
    <property type="protein sequence ID" value="KAJ7099294.1"/>
    <property type="molecule type" value="Genomic_DNA"/>
</dbReference>
<proteinExistence type="predicted"/>
<feature type="transmembrane region" description="Helical" evidence="2">
    <location>
        <begin position="56"/>
        <end position="80"/>
    </location>
</feature>
<accession>A0AAD6XZG2</accession>
<keyword evidence="4" id="KW-1185">Reference proteome</keyword>
<evidence type="ECO:0000313" key="3">
    <source>
        <dbReference type="EMBL" id="KAJ7099294.1"/>
    </source>
</evidence>
<keyword evidence="2" id="KW-0812">Transmembrane</keyword>
<dbReference type="AlphaFoldDB" id="A0AAD6XZG2"/>
<feature type="transmembrane region" description="Helical" evidence="2">
    <location>
        <begin position="159"/>
        <end position="179"/>
    </location>
</feature>
<evidence type="ECO:0000313" key="4">
    <source>
        <dbReference type="Proteomes" id="UP001222325"/>
    </source>
</evidence>
<feature type="transmembrane region" description="Helical" evidence="2">
    <location>
        <begin position="245"/>
        <end position="266"/>
    </location>
</feature>
<feature type="transmembrane region" description="Helical" evidence="2">
    <location>
        <begin position="221"/>
        <end position="239"/>
    </location>
</feature>
<keyword evidence="2" id="KW-0472">Membrane</keyword>
<gene>
    <name evidence="3" type="ORF">B0H15DRAFT_944706</name>
</gene>
<organism evidence="3 4">
    <name type="scientific">Mycena belliarum</name>
    <dbReference type="NCBI Taxonomy" id="1033014"/>
    <lineage>
        <taxon>Eukaryota</taxon>
        <taxon>Fungi</taxon>
        <taxon>Dikarya</taxon>
        <taxon>Basidiomycota</taxon>
        <taxon>Agaricomycotina</taxon>
        <taxon>Agaricomycetes</taxon>
        <taxon>Agaricomycetidae</taxon>
        <taxon>Agaricales</taxon>
        <taxon>Marasmiineae</taxon>
        <taxon>Mycenaceae</taxon>
        <taxon>Mycena</taxon>
    </lineage>
</organism>
<reference evidence="3" key="1">
    <citation type="submission" date="2023-03" db="EMBL/GenBank/DDBJ databases">
        <title>Massive genome expansion in bonnet fungi (Mycena s.s.) driven by repeated elements and novel gene families across ecological guilds.</title>
        <authorList>
            <consortium name="Lawrence Berkeley National Laboratory"/>
            <person name="Harder C.B."/>
            <person name="Miyauchi S."/>
            <person name="Viragh M."/>
            <person name="Kuo A."/>
            <person name="Thoen E."/>
            <person name="Andreopoulos B."/>
            <person name="Lu D."/>
            <person name="Skrede I."/>
            <person name="Drula E."/>
            <person name="Henrissat B."/>
            <person name="Morin E."/>
            <person name="Kohler A."/>
            <person name="Barry K."/>
            <person name="LaButti K."/>
            <person name="Morin E."/>
            <person name="Salamov A."/>
            <person name="Lipzen A."/>
            <person name="Mereny Z."/>
            <person name="Hegedus B."/>
            <person name="Baldrian P."/>
            <person name="Stursova M."/>
            <person name="Weitz H."/>
            <person name="Taylor A."/>
            <person name="Grigoriev I.V."/>
            <person name="Nagy L.G."/>
            <person name="Martin F."/>
            <person name="Kauserud H."/>
        </authorList>
    </citation>
    <scope>NUCLEOTIDE SEQUENCE</scope>
    <source>
        <strain evidence="3">CBHHK173m</strain>
    </source>
</reference>
<evidence type="ECO:0000256" key="2">
    <source>
        <dbReference type="SAM" id="Phobius"/>
    </source>
</evidence>
<keyword evidence="2" id="KW-1133">Transmembrane helix</keyword>
<evidence type="ECO:0000256" key="1">
    <source>
        <dbReference type="SAM" id="MobiDB-lite"/>
    </source>
</evidence>
<protein>
    <recommendedName>
        <fullName evidence="5">Transmembrane protein</fullName>
    </recommendedName>
</protein>
<sequence>MSQAPGGRLPPELQRQIDVAAFTFAGCTSVLLWDILNNLKNDYTIFFKQKVHTACLAYGVSRIAALVYALGFTVFASYPLKACQTAYIVFNAFYPVAVSASAFLFLFRVRAVYGGDRLVTALFSFLWLAVLGAALAIPFGGTAVRLGDAPQCVVTRIEAYVGAVGTIIAVYDTLVFLAISHRLAANFRQTQSPSRGAQLKAALSGAGLPAFSRALFVDGQMYYLITVAVNIVAAVLVFLTSVGSIYHGLLAIPSVTLTSIMACRVYRNTKLGITRRRDELTLPTLNPTNHGHGGDAHLGAPSAIQFSVRPPGATDSAWDAGEDDSGSSGHKGPAFHAPGKVRFSGRDRDSRVGGVVFA</sequence>
<name>A0AAD6XZG2_9AGAR</name>
<evidence type="ECO:0008006" key="5">
    <source>
        <dbReference type="Google" id="ProtNLM"/>
    </source>
</evidence>
<comment type="caution">
    <text evidence="3">The sequence shown here is derived from an EMBL/GenBank/DDBJ whole genome shotgun (WGS) entry which is preliminary data.</text>
</comment>
<feature type="region of interest" description="Disordered" evidence="1">
    <location>
        <begin position="310"/>
        <end position="358"/>
    </location>
</feature>
<dbReference type="Proteomes" id="UP001222325">
    <property type="component" value="Unassembled WGS sequence"/>
</dbReference>